<name>A0A7Y6NTC9_9BURK</name>
<dbReference type="InterPro" id="IPR012106">
    <property type="entry name" value="Phage_Mu_Gp1"/>
</dbReference>
<evidence type="ECO:0000313" key="1">
    <source>
        <dbReference type="EMBL" id="NUZ08939.1"/>
    </source>
</evidence>
<dbReference type="Pfam" id="PF10123">
    <property type="entry name" value="Mu-like_Pro"/>
    <property type="match status" value="1"/>
</dbReference>
<dbReference type="RefSeq" id="WP_176071796.1">
    <property type="nucleotide sequence ID" value="NZ_JABWMJ010000020.1"/>
</dbReference>
<gene>
    <name evidence="1" type="ORF">HQN59_24665</name>
</gene>
<comment type="caution">
    <text evidence="1">The sequence shown here is derived from an EMBL/GenBank/DDBJ whole genome shotgun (WGS) entry which is preliminary data.</text>
</comment>
<protein>
    <recommendedName>
        <fullName evidence="3">Mu-like prophage I protein</fullName>
    </recommendedName>
</protein>
<dbReference type="Proteomes" id="UP000529637">
    <property type="component" value="Unassembled WGS sequence"/>
</dbReference>
<organism evidence="1 2">
    <name type="scientific">Piscinibacter koreensis</name>
    <dbReference type="NCBI Taxonomy" id="2742824"/>
    <lineage>
        <taxon>Bacteria</taxon>
        <taxon>Pseudomonadati</taxon>
        <taxon>Pseudomonadota</taxon>
        <taxon>Betaproteobacteria</taxon>
        <taxon>Burkholderiales</taxon>
        <taxon>Sphaerotilaceae</taxon>
        <taxon>Piscinibacter</taxon>
    </lineage>
</organism>
<evidence type="ECO:0008006" key="3">
    <source>
        <dbReference type="Google" id="ProtNLM"/>
    </source>
</evidence>
<sequence>MSHQALLATALALAANGEAQLLPAGEFKARDGRPGKDLTWKLDDTGGVKLAVRLNGTAASTPIVIDYEHQTMLAPENGKPAPAAGWITHVEWRVGQGLFSRVDWTAAARQRIAAKEYRFISPVIEYDRATGQITGLHNAALTNFPALLGMQPVVAQLRAGAGGADVWHGQRSVPPEIAALVEQGVREHKLTPQLRAWAEGFGAADAASLRTYLASVPVGRYLDDEVRTLLLTLGVTVEQFVAGGGANHLVKARST</sequence>
<proteinExistence type="predicted"/>
<keyword evidence="2" id="KW-1185">Reference proteome</keyword>
<reference evidence="1 2" key="1">
    <citation type="submission" date="2020-06" db="EMBL/GenBank/DDBJ databases">
        <title>Schlegella sp. ID0723 isolated from air conditioner.</title>
        <authorList>
            <person name="Kim D.Y."/>
            <person name="Kim D.-U."/>
        </authorList>
    </citation>
    <scope>NUCLEOTIDE SEQUENCE [LARGE SCALE GENOMIC DNA]</scope>
    <source>
        <strain evidence="1 2">ID0723</strain>
    </source>
</reference>
<evidence type="ECO:0000313" key="2">
    <source>
        <dbReference type="Proteomes" id="UP000529637"/>
    </source>
</evidence>
<dbReference type="EMBL" id="JABWMJ010000020">
    <property type="protein sequence ID" value="NUZ08939.1"/>
    <property type="molecule type" value="Genomic_DNA"/>
</dbReference>
<accession>A0A7Y6NTC9</accession>
<dbReference type="AlphaFoldDB" id="A0A7Y6NTC9"/>